<dbReference type="SUPFAM" id="SSF52777">
    <property type="entry name" value="CoA-dependent acyltransferases"/>
    <property type="match status" value="1"/>
</dbReference>
<name>A0AAW1XBS1_RUBAR</name>
<sequence length="70" mass="7560">MAISKYPLVNSCFTEESLEVILKGCHNIGIAMATPYGLVCAKHKERSVSFHLGDNKGTFTATTISIGKQT</sequence>
<accession>A0AAW1XBS1</accession>
<evidence type="ECO:0000313" key="2">
    <source>
        <dbReference type="EMBL" id="KAK9933820.1"/>
    </source>
</evidence>
<proteinExistence type="predicted"/>
<protein>
    <recommendedName>
        <fullName evidence="1">2-oxoacid dehydrogenase acyltransferase catalytic domain-containing protein</fullName>
    </recommendedName>
</protein>
<feature type="domain" description="2-oxoacid dehydrogenase acyltransferase catalytic" evidence="1">
    <location>
        <begin position="1"/>
        <end position="41"/>
    </location>
</feature>
<reference evidence="2 3" key="1">
    <citation type="journal article" date="2023" name="G3 (Bethesda)">
        <title>A chromosome-length genome assembly and annotation of blackberry (Rubus argutus, cv. 'Hillquist').</title>
        <authorList>
            <person name="Bruna T."/>
            <person name="Aryal R."/>
            <person name="Dudchenko O."/>
            <person name="Sargent D.J."/>
            <person name="Mead D."/>
            <person name="Buti M."/>
            <person name="Cavallini A."/>
            <person name="Hytonen T."/>
            <person name="Andres J."/>
            <person name="Pham M."/>
            <person name="Weisz D."/>
            <person name="Mascagni F."/>
            <person name="Usai G."/>
            <person name="Natali L."/>
            <person name="Bassil N."/>
            <person name="Fernandez G.E."/>
            <person name="Lomsadze A."/>
            <person name="Armour M."/>
            <person name="Olukolu B."/>
            <person name="Poorten T."/>
            <person name="Britton C."/>
            <person name="Davik J."/>
            <person name="Ashrafi H."/>
            <person name="Aiden E.L."/>
            <person name="Borodovsky M."/>
            <person name="Worthington M."/>
        </authorList>
    </citation>
    <scope>NUCLEOTIDE SEQUENCE [LARGE SCALE GENOMIC DNA]</scope>
    <source>
        <strain evidence="2">PI 553951</strain>
    </source>
</reference>
<organism evidence="2 3">
    <name type="scientific">Rubus argutus</name>
    <name type="common">Southern blackberry</name>
    <dbReference type="NCBI Taxonomy" id="59490"/>
    <lineage>
        <taxon>Eukaryota</taxon>
        <taxon>Viridiplantae</taxon>
        <taxon>Streptophyta</taxon>
        <taxon>Embryophyta</taxon>
        <taxon>Tracheophyta</taxon>
        <taxon>Spermatophyta</taxon>
        <taxon>Magnoliopsida</taxon>
        <taxon>eudicotyledons</taxon>
        <taxon>Gunneridae</taxon>
        <taxon>Pentapetalae</taxon>
        <taxon>rosids</taxon>
        <taxon>fabids</taxon>
        <taxon>Rosales</taxon>
        <taxon>Rosaceae</taxon>
        <taxon>Rosoideae</taxon>
        <taxon>Rosoideae incertae sedis</taxon>
        <taxon>Rubus</taxon>
    </lineage>
</organism>
<comment type="caution">
    <text evidence="2">The sequence shown here is derived from an EMBL/GenBank/DDBJ whole genome shotgun (WGS) entry which is preliminary data.</text>
</comment>
<dbReference type="AlphaFoldDB" id="A0AAW1XBS1"/>
<gene>
    <name evidence="2" type="ORF">M0R45_020995</name>
</gene>
<dbReference type="EMBL" id="JBEDUW010000004">
    <property type="protein sequence ID" value="KAK9933820.1"/>
    <property type="molecule type" value="Genomic_DNA"/>
</dbReference>
<dbReference type="Gene3D" id="3.30.559.10">
    <property type="entry name" value="Chloramphenicol acetyltransferase-like domain"/>
    <property type="match status" value="1"/>
</dbReference>
<dbReference type="InterPro" id="IPR001078">
    <property type="entry name" value="2-oxoacid_DH_actylTfrase"/>
</dbReference>
<evidence type="ECO:0000313" key="3">
    <source>
        <dbReference type="Proteomes" id="UP001457282"/>
    </source>
</evidence>
<dbReference type="InterPro" id="IPR023213">
    <property type="entry name" value="CAT-like_dom_sf"/>
</dbReference>
<dbReference type="Proteomes" id="UP001457282">
    <property type="component" value="Unassembled WGS sequence"/>
</dbReference>
<dbReference type="GO" id="GO:0016746">
    <property type="term" value="F:acyltransferase activity"/>
    <property type="evidence" value="ECO:0007669"/>
    <property type="project" value="InterPro"/>
</dbReference>
<keyword evidence="3" id="KW-1185">Reference proteome</keyword>
<evidence type="ECO:0000259" key="1">
    <source>
        <dbReference type="Pfam" id="PF00198"/>
    </source>
</evidence>
<dbReference type="Pfam" id="PF00198">
    <property type="entry name" value="2-oxoacid_dh"/>
    <property type="match status" value="1"/>
</dbReference>